<gene>
    <name evidence="4" type="ORF">NHX12_015117</name>
</gene>
<sequence>RPFRVCSHNRETRKGVTAGTLEELRERASQALLLSLSTAASLVLLVCEEDGTQVDSEDFFMALPDNTVLMALESGDTWRPLPCDRWSHMNDPRVKEVMVSGLVKSGASAIRRFIEGAELWQPQRGHEYTTNWN</sequence>
<dbReference type="Pfam" id="PF02017">
    <property type="entry name" value="CIDE-N"/>
    <property type="match status" value="1"/>
</dbReference>
<keyword evidence="1 2" id="KW-0053">Apoptosis</keyword>
<dbReference type="OrthoDB" id="6475906at2759"/>
<dbReference type="Gene3D" id="3.10.20.10">
    <property type="match status" value="1"/>
</dbReference>
<dbReference type="EMBL" id="JANIIK010000119">
    <property type="protein sequence ID" value="KAJ3584622.1"/>
    <property type="molecule type" value="Genomic_DNA"/>
</dbReference>
<evidence type="ECO:0000256" key="1">
    <source>
        <dbReference type="ARBA" id="ARBA00022703"/>
    </source>
</evidence>
<dbReference type="PANTHER" id="PTHR12306">
    <property type="entry name" value="CELL DEATH ACTIVATOR CIDE"/>
    <property type="match status" value="1"/>
</dbReference>
<evidence type="ECO:0000313" key="4">
    <source>
        <dbReference type="EMBL" id="KAJ3584622.1"/>
    </source>
</evidence>
<dbReference type="CDD" id="cd01615">
    <property type="entry name" value="CIDE_N"/>
    <property type="match status" value="1"/>
</dbReference>
<dbReference type="AlphaFoldDB" id="A0A9Q0I2Q1"/>
<dbReference type="GO" id="GO:0042981">
    <property type="term" value="P:regulation of apoptotic process"/>
    <property type="evidence" value="ECO:0007669"/>
    <property type="project" value="TreeGrafter"/>
</dbReference>
<evidence type="ECO:0000259" key="3">
    <source>
        <dbReference type="PROSITE" id="PS51135"/>
    </source>
</evidence>
<dbReference type="Proteomes" id="UP001148018">
    <property type="component" value="Unassembled WGS sequence"/>
</dbReference>
<accession>A0A9Q0I2Q1</accession>
<dbReference type="PROSITE" id="PS51135">
    <property type="entry name" value="CIDE_N"/>
    <property type="match status" value="1"/>
</dbReference>
<feature type="non-terminal residue" evidence="4">
    <location>
        <position position="133"/>
    </location>
</feature>
<dbReference type="InterPro" id="IPR003508">
    <property type="entry name" value="CIDE-N_dom"/>
</dbReference>
<feature type="domain" description="CIDE-N" evidence="3">
    <location>
        <begin position="1"/>
        <end position="80"/>
    </location>
</feature>
<reference evidence="4" key="1">
    <citation type="submission" date="2022-07" db="EMBL/GenBank/DDBJ databases">
        <title>Chromosome-level genome of Muraenolepis orangiensis.</title>
        <authorList>
            <person name="Kim J."/>
        </authorList>
    </citation>
    <scope>NUCLEOTIDE SEQUENCE</scope>
    <source>
        <strain evidence="4">KU_S4_2022</strain>
        <tissue evidence="4">Muscle</tissue>
    </source>
</reference>
<organism evidence="4 5">
    <name type="scientific">Muraenolepis orangiensis</name>
    <name type="common">Patagonian moray cod</name>
    <dbReference type="NCBI Taxonomy" id="630683"/>
    <lineage>
        <taxon>Eukaryota</taxon>
        <taxon>Metazoa</taxon>
        <taxon>Chordata</taxon>
        <taxon>Craniata</taxon>
        <taxon>Vertebrata</taxon>
        <taxon>Euteleostomi</taxon>
        <taxon>Actinopterygii</taxon>
        <taxon>Neopterygii</taxon>
        <taxon>Teleostei</taxon>
        <taxon>Neoteleostei</taxon>
        <taxon>Acanthomorphata</taxon>
        <taxon>Zeiogadaria</taxon>
        <taxon>Gadariae</taxon>
        <taxon>Gadiformes</taxon>
        <taxon>Muraenolepidoidei</taxon>
        <taxon>Muraenolepididae</taxon>
        <taxon>Muraenolepis</taxon>
    </lineage>
</organism>
<dbReference type="SUPFAM" id="SSF54277">
    <property type="entry name" value="CAD &amp; PB1 domains"/>
    <property type="match status" value="1"/>
</dbReference>
<evidence type="ECO:0000313" key="5">
    <source>
        <dbReference type="Proteomes" id="UP001148018"/>
    </source>
</evidence>
<evidence type="ECO:0000256" key="2">
    <source>
        <dbReference type="PROSITE-ProRule" id="PRU00447"/>
    </source>
</evidence>
<comment type="caution">
    <text evidence="4">The sequence shown here is derived from an EMBL/GenBank/DDBJ whole genome shotgun (WGS) entry which is preliminary data.</text>
</comment>
<proteinExistence type="predicted"/>
<name>A0A9Q0I2Q1_9TELE</name>
<dbReference type="GO" id="GO:0006915">
    <property type="term" value="P:apoptotic process"/>
    <property type="evidence" value="ECO:0007669"/>
    <property type="project" value="UniProtKB-UniRule"/>
</dbReference>
<dbReference type="PANTHER" id="PTHR12306:SF10">
    <property type="entry name" value="LIPID TRANSFERASE CIDEB"/>
    <property type="match status" value="1"/>
</dbReference>
<protein>
    <recommendedName>
        <fullName evidence="3">CIDE-N domain-containing protein</fullName>
    </recommendedName>
</protein>
<dbReference type="SMART" id="SM00266">
    <property type="entry name" value="CAD"/>
    <property type="match status" value="1"/>
</dbReference>
<keyword evidence="5" id="KW-1185">Reference proteome</keyword>